<dbReference type="CDD" id="cd02042">
    <property type="entry name" value="ParAB_family"/>
    <property type="match status" value="1"/>
</dbReference>
<reference evidence="2 3" key="2">
    <citation type="submission" date="2013-04" db="EMBL/GenBank/DDBJ databases">
        <title>The Genome Sequence of Bilophila wadsworthia 3_1_6.</title>
        <authorList>
            <consortium name="The Broad Institute Genomics Platform"/>
            <person name="Earl A."/>
            <person name="Ward D."/>
            <person name="Feldgarden M."/>
            <person name="Gevers D."/>
            <person name="Sibley C."/>
            <person name="Strauss J."/>
            <person name="Allen-Vercoe E."/>
            <person name="Walker B."/>
            <person name="Young S."/>
            <person name="Zeng Q."/>
            <person name="Gargeya S."/>
            <person name="Fitzgerald M."/>
            <person name="Haas B."/>
            <person name="Abouelleil A."/>
            <person name="Allen A.W."/>
            <person name="Alvarado L."/>
            <person name="Arachchi H.M."/>
            <person name="Berlin A.M."/>
            <person name="Chapman S.B."/>
            <person name="Gainer-Dewar J."/>
            <person name="Goldberg J."/>
            <person name="Griggs A."/>
            <person name="Gujja S."/>
            <person name="Hansen M."/>
            <person name="Howarth C."/>
            <person name="Imamovic A."/>
            <person name="Ireland A."/>
            <person name="Larimer J."/>
            <person name="McCowan C."/>
            <person name="Murphy C."/>
            <person name="Pearson M."/>
            <person name="Poon T.W."/>
            <person name="Priest M."/>
            <person name="Roberts A."/>
            <person name="Saif S."/>
            <person name="Shea T."/>
            <person name="Sisk P."/>
            <person name="Sykes S."/>
            <person name="Wortman J."/>
            <person name="Nusbaum C."/>
            <person name="Birren B."/>
        </authorList>
    </citation>
    <scope>NUCLEOTIDE SEQUENCE [LARGE SCALE GENOMIC DNA]</scope>
    <source>
        <strain evidence="2 3">3_1_6</strain>
    </source>
</reference>
<dbReference type="Proteomes" id="UP000006034">
    <property type="component" value="Unassembled WGS sequence"/>
</dbReference>
<dbReference type="HOGENOM" id="CLU_037612_3_0_7"/>
<dbReference type="EMBL" id="ADCP02000001">
    <property type="protein sequence ID" value="EFV45017.1"/>
    <property type="molecule type" value="Genomic_DNA"/>
</dbReference>
<dbReference type="Pfam" id="PF13614">
    <property type="entry name" value="AAA_31"/>
    <property type="match status" value="1"/>
</dbReference>
<dbReference type="eggNOG" id="COG1192">
    <property type="taxonomic scope" value="Bacteria"/>
</dbReference>
<feature type="domain" description="AAA" evidence="1">
    <location>
        <begin position="20"/>
        <end position="116"/>
    </location>
</feature>
<protein>
    <submittedName>
        <fullName evidence="2">Chromosome partitioning protein</fullName>
    </submittedName>
</protein>
<evidence type="ECO:0000313" key="3">
    <source>
        <dbReference type="Proteomes" id="UP000006034"/>
    </source>
</evidence>
<accession>E5Y4R9</accession>
<dbReference type="STRING" id="563192.HMPREF0179_01181"/>
<dbReference type="SUPFAM" id="SSF52540">
    <property type="entry name" value="P-loop containing nucleoside triphosphate hydrolases"/>
    <property type="match status" value="1"/>
</dbReference>
<comment type="caution">
    <text evidence="2">The sequence shown here is derived from an EMBL/GenBank/DDBJ whole genome shotgun (WGS) entry which is preliminary data.</text>
</comment>
<dbReference type="InterPro" id="IPR050678">
    <property type="entry name" value="DNA_Partitioning_ATPase"/>
</dbReference>
<dbReference type="AlphaFoldDB" id="E5Y4R9"/>
<keyword evidence="3" id="KW-1185">Reference proteome</keyword>
<dbReference type="InterPro" id="IPR027417">
    <property type="entry name" value="P-loop_NTPase"/>
</dbReference>
<sequence>MVLIRKHWNIPFSMSSLEAGLDILPANIRLAEAELAFAGRIGRENLLKKALLSVSGEYDYVLIDCPPSLGLLTVNALNAANGLLIPVQVEYYALAGLALIRQTAELVRDLNPALAILGLVLTFFDARKTLNKDVAAALADEWGDTLFSTRIRDNVSLAEAPSNGQDVFSYKRSCYGAKDYAAFAAEFLERTEGCYGTRG</sequence>
<organism evidence="2 3">
    <name type="scientific">Bilophila wadsworthia (strain 3_1_6)</name>
    <dbReference type="NCBI Taxonomy" id="563192"/>
    <lineage>
        <taxon>Bacteria</taxon>
        <taxon>Pseudomonadati</taxon>
        <taxon>Thermodesulfobacteriota</taxon>
        <taxon>Desulfovibrionia</taxon>
        <taxon>Desulfovibrionales</taxon>
        <taxon>Desulfovibrionaceae</taxon>
        <taxon>Bilophila</taxon>
    </lineage>
</organism>
<evidence type="ECO:0000313" key="2">
    <source>
        <dbReference type="EMBL" id="EFV45017.1"/>
    </source>
</evidence>
<dbReference type="PANTHER" id="PTHR13696:SF99">
    <property type="entry name" value="COBYRINIC ACID AC-DIAMIDE SYNTHASE"/>
    <property type="match status" value="1"/>
</dbReference>
<reference evidence="2 3" key="1">
    <citation type="submission" date="2010-10" db="EMBL/GenBank/DDBJ databases">
        <authorList>
            <consortium name="The Broad Institute Genome Sequencing Platform"/>
            <person name="Ward D."/>
            <person name="Earl A."/>
            <person name="Feldgarden M."/>
            <person name="Young S.K."/>
            <person name="Gargeya S."/>
            <person name="Zeng Q."/>
            <person name="Alvarado L."/>
            <person name="Berlin A."/>
            <person name="Bochicchio J."/>
            <person name="Chapman S.B."/>
            <person name="Chen Z."/>
            <person name="Freedman E."/>
            <person name="Gellesch M."/>
            <person name="Goldberg J."/>
            <person name="Griggs A."/>
            <person name="Gujja S."/>
            <person name="Heilman E."/>
            <person name="Heiman D."/>
            <person name="Howarth C."/>
            <person name="Mehta T."/>
            <person name="Neiman D."/>
            <person name="Pearson M."/>
            <person name="Roberts A."/>
            <person name="Saif S."/>
            <person name="Shea T."/>
            <person name="Shenoy N."/>
            <person name="Sisk P."/>
            <person name="Stolte C."/>
            <person name="Sykes S."/>
            <person name="White J."/>
            <person name="Yandava C."/>
            <person name="Allen-Vercoe E."/>
            <person name="Sibley C."/>
            <person name="Ambrose C.E."/>
            <person name="Strauss J."/>
            <person name="Daigneault M."/>
            <person name="Haas B."/>
            <person name="Nusbaum C."/>
            <person name="Birren B."/>
        </authorList>
    </citation>
    <scope>NUCLEOTIDE SEQUENCE [LARGE SCALE GENOMIC DNA]</scope>
    <source>
        <strain evidence="2 3">3_1_6</strain>
    </source>
</reference>
<name>E5Y4R9_BILW3</name>
<evidence type="ECO:0000259" key="1">
    <source>
        <dbReference type="Pfam" id="PF13614"/>
    </source>
</evidence>
<proteinExistence type="predicted"/>
<dbReference type="Gene3D" id="3.40.50.300">
    <property type="entry name" value="P-loop containing nucleotide triphosphate hydrolases"/>
    <property type="match status" value="1"/>
</dbReference>
<dbReference type="PANTHER" id="PTHR13696">
    <property type="entry name" value="P-LOOP CONTAINING NUCLEOSIDE TRIPHOSPHATE HYDROLASE"/>
    <property type="match status" value="1"/>
</dbReference>
<gene>
    <name evidence="2" type="ORF">HMPREF0179_01181</name>
</gene>
<dbReference type="InterPro" id="IPR025669">
    <property type="entry name" value="AAA_dom"/>
</dbReference>